<dbReference type="Pfam" id="PF09479">
    <property type="entry name" value="Flg_new"/>
    <property type="match status" value="4"/>
</dbReference>
<comment type="subcellular location">
    <subcellularLocation>
        <location evidence="1">Cell envelope</location>
    </subcellularLocation>
</comment>
<sequence>MKKRILALALCLGLLAGMVPAYAFEPGLEPDVSTLALMLEEDAVEAVELPENEKTVLTADPADAETYQWQIRVMESPELWVDIFGQTEAECNLSYPMVANLLDENSQAYVRCRSVIGGETILSEPVVVTVTEPTVIELPEEPVVAIVTEPAVVELPEEPVEEPEAPAATEEPEAPAPTEEPEAPAATEEPEAPVPTEEPEAPAAPAATEEPETPAPTEEPAAEGEDASDEETGAVDYSTPVVHGYSLKRMLLANETPTPATYNVVVNYVFENNEIVADSYTASLAAGSSFSATVTFPVVQGYLPYVGEAAETSSSIELNYTNIQEDHTITVVYKPTNVDYTVIHYQQNVDNDQYTEVGRETRQGLTNSNVPEVAKTYEGFYALLYEKPAIAADGSTVVEVYYDRIYSLMLFDLDGGYGVEPIYARYGTPIGDVGTPTKAGYTFKGWSEDGTTVVDLPDEMPAGNKTYKALWQPDNTAKVTIVFWGENADDEEYSYLDSAEVNVKPGTEFTYSEDGFLICGQEEHTHDDTCYTCGQSSHTHSTDCYAGVGSLGNPKFAPPNPKNGQIYSGSIGVVSWSYIYINGQWYNYTGNVGDGQVAPTICGKTESTHTHTDACLGCGKTEHTHTSSCYVGGAGLDAGLWKFVRSDTVTVAADGSSVVNVYYDRVEYTVNFYTRGNSPSEYTDLRITAKWGASILDQWPTYNSSSSWYVSTSGNTWQNSLQIMPVGGEDFYGPKTGNSNYTAYYYVEALPGDTDTITHNGVTYKLHHTDVSVSSGNVTDEERYEIKGFTYKEGTANGQSFNNAKFYYTRNSYYLTFSDGFNEVKQDKVKYQALLSTYADYVPDVPSAYEPDSVVFGGWYLNPECSGAEYKLSEHTMPDTNILLYAKWVPVIHTVEFYLDKAALEAGTKLGTHPERTVSHGSLVDPAPADPANGSYTFVGWFYLDNGVEKAFDFANMPVNKDLKVYGKWSSNTLMEYTISYKLQGTDTEIAAPTTGSGLAGVTKTFEAKGGADLYDGYQEGYFPVVKSHSLTIDIDDPTKNIFTFEYIQKDAVPYTVKYINTETNTNVFDGVTVADKVESENRKAVVTETFKPIPGYMPDAYQKRLVVSAEEGAVNEIIFYYTEDTTHAYYKITHYTQNTDGATWTEYASSQAVGDIGTTYTADPLTIPGFTYDSTVEGTVASGELTAGGLELKLYYIRNEYPYQVRYLEQGTGKPLANPKDGKGRYGAVISEAAIPIEDYDLVTSTPQTLNIRIEESQTEAKLNVITFYYQEQDVTIQYQVVGPDGCGTVTLASETVKVLSGTAIGSTATASSEEYRFVGWYSDAACTTRVSADSKYVPEKVAGKNVAATYYAKFEPNQGSLTIEKTVKGGVEQDFVFDVTGGGKTYTVVISCGADGKGSTTIQGLTAGSYTVAERTGWSWKYECTNGASKDVTVPGGGAGTVSFTNEKTSNWFGASDKVDNVFDVVTTDQAQNIQPAALPEKKLELNGEEV</sequence>
<comment type="caution">
    <text evidence="4">The sequence shown here is derived from an EMBL/GenBank/DDBJ whole genome shotgun (WGS) entry which is preliminary data.</text>
</comment>
<evidence type="ECO:0000313" key="5">
    <source>
        <dbReference type="Proteomes" id="UP001204562"/>
    </source>
</evidence>
<name>A0AAW5JQ64_9FIRM</name>
<dbReference type="EMBL" id="JANFYS010000010">
    <property type="protein sequence ID" value="MCQ4770049.1"/>
    <property type="molecule type" value="Genomic_DNA"/>
</dbReference>
<feature type="signal peptide" evidence="3">
    <location>
        <begin position="1"/>
        <end position="23"/>
    </location>
</feature>
<feature type="compositionally biased region" description="Acidic residues" evidence="2">
    <location>
        <begin position="220"/>
        <end position="233"/>
    </location>
</feature>
<accession>A0AAW5JQ64</accession>
<dbReference type="NCBIfam" id="TIGR02543">
    <property type="entry name" value="List_Bact_rpt"/>
    <property type="match status" value="1"/>
</dbReference>
<dbReference type="RefSeq" id="WP_256303591.1">
    <property type="nucleotide sequence ID" value="NZ_JANFYS010000010.1"/>
</dbReference>
<keyword evidence="3" id="KW-0732">Signal</keyword>
<reference evidence="4" key="1">
    <citation type="submission" date="2022-06" db="EMBL/GenBank/DDBJ databases">
        <title>Isolation of gut microbiota from human fecal samples.</title>
        <authorList>
            <person name="Pamer E.G."/>
            <person name="Barat B."/>
            <person name="Waligurski E."/>
            <person name="Medina S."/>
            <person name="Paddock L."/>
            <person name="Mostad J."/>
        </authorList>
    </citation>
    <scope>NUCLEOTIDE SEQUENCE</scope>
    <source>
        <strain evidence="4">DFI.9.91</strain>
    </source>
</reference>
<feature type="compositionally biased region" description="Acidic residues" evidence="2">
    <location>
        <begin position="155"/>
        <end position="164"/>
    </location>
</feature>
<organism evidence="4 5">
    <name type="scientific">Intestinimonas massiliensis</name>
    <name type="common">ex Afouda et al. 2020</name>
    <dbReference type="NCBI Taxonomy" id="1673721"/>
    <lineage>
        <taxon>Bacteria</taxon>
        <taxon>Bacillati</taxon>
        <taxon>Bacillota</taxon>
        <taxon>Clostridia</taxon>
        <taxon>Eubacteriales</taxon>
        <taxon>Intestinimonas</taxon>
    </lineage>
</organism>
<evidence type="ECO:0000256" key="3">
    <source>
        <dbReference type="SAM" id="SignalP"/>
    </source>
</evidence>
<feature type="chain" id="PRO_5043958249" evidence="3">
    <location>
        <begin position="24"/>
        <end position="1493"/>
    </location>
</feature>
<evidence type="ECO:0000313" key="4">
    <source>
        <dbReference type="EMBL" id="MCQ4770049.1"/>
    </source>
</evidence>
<gene>
    <name evidence="4" type="ORF">NE579_06170</name>
</gene>
<dbReference type="InterPro" id="IPR042229">
    <property type="entry name" value="Listeria/Bacterioides_rpt_sf"/>
</dbReference>
<dbReference type="Gene3D" id="2.60.40.4270">
    <property type="entry name" value="Listeria-Bacteroides repeat domain"/>
    <property type="match status" value="4"/>
</dbReference>
<dbReference type="GO" id="GO:0030313">
    <property type="term" value="C:cell envelope"/>
    <property type="evidence" value="ECO:0007669"/>
    <property type="project" value="UniProtKB-SubCell"/>
</dbReference>
<protein>
    <submittedName>
        <fullName evidence="4">InlB B-repeat-containing protein</fullName>
    </submittedName>
</protein>
<dbReference type="Proteomes" id="UP001204562">
    <property type="component" value="Unassembled WGS sequence"/>
</dbReference>
<evidence type="ECO:0000256" key="1">
    <source>
        <dbReference type="ARBA" id="ARBA00004196"/>
    </source>
</evidence>
<evidence type="ECO:0000256" key="2">
    <source>
        <dbReference type="SAM" id="MobiDB-lite"/>
    </source>
</evidence>
<proteinExistence type="predicted"/>
<dbReference type="InterPro" id="IPR013378">
    <property type="entry name" value="InlB-like_B-rpt"/>
</dbReference>
<feature type="region of interest" description="Disordered" evidence="2">
    <location>
        <begin position="154"/>
        <end position="238"/>
    </location>
</feature>